<dbReference type="InterPro" id="IPR011115">
    <property type="entry name" value="SecA_DEAD"/>
</dbReference>
<dbReference type="Proteomes" id="UP000682733">
    <property type="component" value="Unassembled WGS sequence"/>
</dbReference>
<evidence type="ECO:0000256" key="3">
    <source>
        <dbReference type="ARBA" id="ARBA00023010"/>
    </source>
</evidence>
<evidence type="ECO:0000313" key="8">
    <source>
        <dbReference type="EMBL" id="CAF1167571.1"/>
    </source>
</evidence>
<proteinExistence type="predicted"/>
<keyword evidence="2" id="KW-0813">Transport</keyword>
<feature type="non-terminal residue" evidence="9">
    <location>
        <position position="1"/>
    </location>
</feature>
<dbReference type="PANTHER" id="PTHR30612">
    <property type="entry name" value="SECA INNER MEMBRANE COMPONENT OF SEC PROTEIN SECRETION SYSTEM"/>
    <property type="match status" value="1"/>
</dbReference>
<dbReference type="InterPro" id="IPR014018">
    <property type="entry name" value="SecA_motor_DEAD"/>
</dbReference>
<evidence type="ECO:0000256" key="2">
    <source>
        <dbReference type="ARBA" id="ARBA00022927"/>
    </source>
</evidence>
<keyword evidence="1" id="KW-0963">Cytoplasm</keyword>
<sequence>RKCEIAIVDEVDSMLIDDSSKIARLSSTAAGMDYFQVFYVYIWQRLLTIKERFIMFNGKMYMVNGKVGFENGKILLEYLDTNNNIINISDLENYITNNNDISDIGEVINENLDEYLKKCLNEYLTSLISQKKLEIPNNYKEFYETQKSKWIYNAIEALNYQENIHYVVQEGQIKPVDYYSTGVVQSSTNWSDGLHQFLQIKHNLKMTSETFTTNFLSNISFINNYKNIYGLTGTLGSDKAKNVLKDVYKVDLVNIPQLRQKQYLELETIVAQDETKWLKEICSTVLIETKKDRGVLIICESIVHANRLADIFKVQHRSSAIKLYTMNNMNQEKHVEKILPGEIIIATNLAGRGTDIQTDEIEEFGGLHVVLTFMPSNQRVEDQAFGRTARQGKRGTGLMFLNLVNLIENNNANTKEAKLQRDIIESNMLNEFQNNELKLIQIKDKLFKQFCTFLNEEIRLDIRSKQGYFQTILNKTKELFKNVMPTIYETNLIAAVEEQWAMFLRKLDDNTIKLDNAEKECKKLIDKLRKDYKEENIIQNSYYHTVIANDIIVNEWSMRNSSKVKHALTYFEKAVKLDEAISGAAHLGIAWSSLITQDKDYKKKAIESFNRSLKILSNEMSMLNSMQLILEQKQATFTGSELYKQLNTKVTILGTYLNSIQSNIGAIKKSLRLIDLIEIKQQSNENVLENIQFYYELERNSKNKLKIKMNKKTHYNLIFNDLTSREDSGTIDQALITINNAYQKDQLPSSYYGIRIKLKQVQLDRMKAIFNQKKEYLNLAKESAIDKLRNERTIWNTVRITNSFDVDLKIIHSDNKTEDLKGKQINELIGLIETKTDDTRRFNIIIRDANANGINKYFKSTVNNFTSLQVDFDGLNYESINEKLSSIKAKSINIEMVLIKSILLSIINRNQYINMAKVCVTEQKLYEKVKRDELLKRVKELKNDDSYFYIKLESLQINQIKSLISDCKEMSFNISFIGIDFYNSINGLNGQGNFYFDNLNKTNSEIVINDLRKENIEFSLGFKDLTNDQVEYIVADANLDQENIQINKVKNLMELYTKGSIPTLELNEFTTKGIEYIIEINEKRFIPWRSVIAVAALGSLQIIVGGVLIATGFGATVGMGLITEGIADMFTVYRAFSNRQFSWNDYCKQKAVSLIISAVSMGYSKLKDAGKGIKTLAGTASTEVLEQAGTQFATNTKTISQTFTQAGKNLKSLAFEYTGVKAGEAVVREGLNSGIQYLSTFSFHLIKPQISEPVQARIRSTFSKSDLTCLLRKMYALDLQTKSKMLQSKVDQIVADTINPQHDFARRQWDSIGLPLLKGVLADVKNYGSVISMTIRIIGTLNGLYTLQTLIDNVYAELVKKLSQIDKNTMTITLILHRNLKIDKEKARNIANKLKNWQIIDENDNLKVSSSSDVRNDCIELKRKIDEFNRKENQADVAQFMKSFCDNYMQVEYDSFSIIIKSVADKITEQLIQIIESQLIQPWSTLAVSSVTDSLSKKIQNNYLVNKDQNSDSQNEDQKKYDELKNKTYLTEEDKIFMKNYGKYRTFTEQINYNSKDYCIAYEQCEVAYYAQTFEAMKNGKQVNKEIQELADDVRNNKAASMAEISLIAKKYGIKLKVVADKNYQRTQKEIDDGVEVIYVEKGSKDDKNADQVGHAYYIDMNGNCYDVEAKLNDCFYGVFSKILETKGINKSIENIRNETADVIQSNANYSKVMEAEAWICDRYPQAANILLFSAGKKDNKKNFTVSAKAPDTSRGYSGEVDNIEKANDEITKAIIGHLDELTGIEGLPGVALTEIKKQLKSSKLFTKFHEDATEEKKVVQVDFEFEGERGNKQEWKLKITIDFDKPPDKKPHMGYEVHLHDKKIKVGHASVRNDKGTIGRPPPRDADKMQEIPNNKNRATKFDMPENSGETKFKTTGGSMRWKFTPKKSNA</sequence>
<evidence type="ECO:0000259" key="7">
    <source>
        <dbReference type="PROSITE" id="PS51196"/>
    </source>
</evidence>
<evidence type="ECO:0000256" key="1">
    <source>
        <dbReference type="ARBA" id="ARBA00022490"/>
    </source>
</evidence>
<feature type="compositionally biased region" description="Basic and acidic residues" evidence="5">
    <location>
        <begin position="1873"/>
        <end position="1891"/>
    </location>
</feature>
<dbReference type="InterPro" id="IPR027417">
    <property type="entry name" value="P-loop_NTPase"/>
</dbReference>
<dbReference type="GO" id="GO:0016020">
    <property type="term" value="C:membrane"/>
    <property type="evidence" value="ECO:0007669"/>
    <property type="project" value="InterPro"/>
</dbReference>
<keyword evidence="2" id="KW-0653">Protein transport</keyword>
<dbReference type="Pfam" id="PF00271">
    <property type="entry name" value="Helicase_C"/>
    <property type="match status" value="1"/>
</dbReference>
<dbReference type="GO" id="GO:0006605">
    <property type="term" value="P:protein targeting"/>
    <property type="evidence" value="ECO:0007669"/>
    <property type="project" value="InterPro"/>
</dbReference>
<dbReference type="GO" id="GO:0005524">
    <property type="term" value="F:ATP binding"/>
    <property type="evidence" value="ECO:0007669"/>
    <property type="project" value="InterPro"/>
</dbReference>
<feature type="domain" description="SecA family profile" evidence="7">
    <location>
        <begin position="1"/>
        <end position="432"/>
    </location>
</feature>
<name>A0A8S2MY48_9BILA</name>
<feature type="region of interest" description="Disordered" evidence="5">
    <location>
        <begin position="1873"/>
        <end position="1932"/>
    </location>
</feature>
<dbReference type="PANTHER" id="PTHR30612:SF0">
    <property type="entry name" value="CHLOROPLAST PROTEIN-TRANSPORTING ATPASE"/>
    <property type="match status" value="1"/>
</dbReference>
<dbReference type="EMBL" id="CAJOBA010034158">
    <property type="protein sequence ID" value="CAF3979087.1"/>
    <property type="molecule type" value="Genomic_DNA"/>
</dbReference>
<gene>
    <name evidence="8" type="ORF">OVA965_LOCUS22403</name>
    <name evidence="9" type="ORF">TMI583_LOCUS23117</name>
</gene>
<keyword evidence="4" id="KW-0175">Coiled coil</keyword>
<dbReference type="InterPro" id="IPR001650">
    <property type="entry name" value="Helicase_C-like"/>
</dbReference>
<comment type="caution">
    <text evidence="9">The sequence shown here is derived from an EMBL/GenBank/DDBJ whole genome shotgun (WGS) entry which is preliminary data.</text>
</comment>
<dbReference type="GO" id="GO:0006886">
    <property type="term" value="P:intracellular protein transport"/>
    <property type="evidence" value="ECO:0007669"/>
    <property type="project" value="InterPro"/>
</dbReference>
<evidence type="ECO:0000256" key="5">
    <source>
        <dbReference type="SAM" id="MobiDB-lite"/>
    </source>
</evidence>
<evidence type="ECO:0000313" key="10">
    <source>
        <dbReference type="Proteomes" id="UP000682733"/>
    </source>
</evidence>
<dbReference type="InterPro" id="IPR000185">
    <property type="entry name" value="SecA"/>
</dbReference>
<dbReference type="PROSITE" id="PS51196">
    <property type="entry name" value="SECA_MOTOR_DEAD"/>
    <property type="match status" value="1"/>
</dbReference>
<dbReference type="SUPFAM" id="SSF52540">
    <property type="entry name" value="P-loop containing nucleoside triphosphate hydrolases"/>
    <property type="match status" value="1"/>
</dbReference>
<evidence type="ECO:0000313" key="9">
    <source>
        <dbReference type="EMBL" id="CAF3979087.1"/>
    </source>
</evidence>
<dbReference type="PROSITE" id="PS51194">
    <property type="entry name" value="HELICASE_CTER"/>
    <property type="match status" value="1"/>
</dbReference>
<dbReference type="InterPro" id="IPR036670">
    <property type="entry name" value="SecA_X-link_sf"/>
</dbReference>
<dbReference type="SUPFAM" id="SSF81767">
    <property type="entry name" value="Pre-protein crosslinking domain of SecA"/>
    <property type="match status" value="1"/>
</dbReference>
<dbReference type="EMBL" id="CAJNOK010012634">
    <property type="protein sequence ID" value="CAF1167571.1"/>
    <property type="molecule type" value="Genomic_DNA"/>
</dbReference>
<organism evidence="9 10">
    <name type="scientific">Didymodactylos carnosus</name>
    <dbReference type="NCBI Taxonomy" id="1234261"/>
    <lineage>
        <taxon>Eukaryota</taxon>
        <taxon>Metazoa</taxon>
        <taxon>Spiralia</taxon>
        <taxon>Gnathifera</taxon>
        <taxon>Rotifera</taxon>
        <taxon>Eurotatoria</taxon>
        <taxon>Bdelloidea</taxon>
        <taxon>Philodinida</taxon>
        <taxon>Philodinidae</taxon>
        <taxon>Didymodactylos</taxon>
    </lineage>
</organism>
<reference evidence="9" key="1">
    <citation type="submission" date="2021-02" db="EMBL/GenBank/DDBJ databases">
        <authorList>
            <person name="Nowell W R."/>
        </authorList>
    </citation>
    <scope>NUCLEOTIDE SEQUENCE</scope>
</reference>
<dbReference type="Gene3D" id="3.90.1440.10">
    <property type="entry name" value="SecA, preprotein cross-linking domain"/>
    <property type="match status" value="1"/>
</dbReference>
<dbReference type="Gene3D" id="3.40.50.300">
    <property type="entry name" value="P-loop containing nucleotide triphosphate hydrolases"/>
    <property type="match status" value="1"/>
</dbReference>
<feature type="compositionally biased region" description="Basic and acidic residues" evidence="5">
    <location>
        <begin position="1901"/>
        <end position="1914"/>
    </location>
</feature>
<protein>
    <submittedName>
        <fullName evidence="9">Uncharacterized protein</fullName>
    </submittedName>
</protein>
<dbReference type="GO" id="GO:0017038">
    <property type="term" value="P:protein import"/>
    <property type="evidence" value="ECO:0007669"/>
    <property type="project" value="InterPro"/>
</dbReference>
<feature type="domain" description="Helicase C-terminal" evidence="6">
    <location>
        <begin position="273"/>
        <end position="440"/>
    </location>
</feature>
<dbReference type="Pfam" id="PF01043">
    <property type="entry name" value="SecA_PP_bind"/>
    <property type="match status" value="1"/>
</dbReference>
<evidence type="ECO:0000259" key="6">
    <source>
        <dbReference type="PROSITE" id="PS51194"/>
    </source>
</evidence>
<dbReference type="Proteomes" id="UP000677228">
    <property type="component" value="Unassembled WGS sequence"/>
</dbReference>
<dbReference type="Pfam" id="PF07517">
    <property type="entry name" value="SecA_DEAD"/>
    <property type="match status" value="1"/>
</dbReference>
<evidence type="ECO:0000256" key="4">
    <source>
        <dbReference type="SAM" id="Coils"/>
    </source>
</evidence>
<keyword evidence="3" id="KW-0811">Translocation</keyword>
<feature type="coiled-coil region" evidence="4">
    <location>
        <begin position="507"/>
        <end position="534"/>
    </location>
</feature>
<accession>A0A8S2MY48</accession>
<dbReference type="InterPro" id="IPR011130">
    <property type="entry name" value="SecA_preprotein_X-link_dom"/>
</dbReference>